<accession>A0AAN9AS45</accession>
<evidence type="ECO:0000313" key="1">
    <source>
        <dbReference type="EMBL" id="KAK7092092.1"/>
    </source>
</evidence>
<gene>
    <name evidence="1" type="ORF">V1264_009693</name>
</gene>
<sequence length="128" mass="14259">MAVLIVEGRAHKLTSSNGKVEAHEIHTIYSNQEETDTRVVLYLHHAAEIGYKNAVVRTPDTDIFVILLYHAHEIKLNVYLDTGSGKHRRLINVTEFAESLGKTTVPHFLGTTCGVEKTAPVPSKGRER</sequence>
<comment type="caution">
    <text evidence="1">The sequence shown here is derived from an EMBL/GenBank/DDBJ whole genome shotgun (WGS) entry which is preliminary data.</text>
</comment>
<dbReference type="AlphaFoldDB" id="A0AAN9AS45"/>
<proteinExistence type="predicted"/>
<organism evidence="1 2">
    <name type="scientific">Littorina saxatilis</name>
    <dbReference type="NCBI Taxonomy" id="31220"/>
    <lineage>
        <taxon>Eukaryota</taxon>
        <taxon>Metazoa</taxon>
        <taxon>Spiralia</taxon>
        <taxon>Lophotrochozoa</taxon>
        <taxon>Mollusca</taxon>
        <taxon>Gastropoda</taxon>
        <taxon>Caenogastropoda</taxon>
        <taxon>Littorinimorpha</taxon>
        <taxon>Littorinoidea</taxon>
        <taxon>Littorinidae</taxon>
        <taxon>Littorina</taxon>
    </lineage>
</organism>
<evidence type="ECO:0000313" key="2">
    <source>
        <dbReference type="Proteomes" id="UP001374579"/>
    </source>
</evidence>
<name>A0AAN9AS45_9CAEN</name>
<dbReference type="EMBL" id="JBAMIC010000022">
    <property type="protein sequence ID" value="KAK7092092.1"/>
    <property type="molecule type" value="Genomic_DNA"/>
</dbReference>
<protein>
    <submittedName>
        <fullName evidence="1">Uncharacterized protein</fullName>
    </submittedName>
</protein>
<dbReference type="Proteomes" id="UP001374579">
    <property type="component" value="Unassembled WGS sequence"/>
</dbReference>
<reference evidence="1 2" key="1">
    <citation type="submission" date="2024-02" db="EMBL/GenBank/DDBJ databases">
        <title>Chromosome-scale genome assembly of the rough periwinkle Littorina saxatilis.</title>
        <authorList>
            <person name="De Jode A."/>
            <person name="Faria R."/>
            <person name="Formenti G."/>
            <person name="Sims Y."/>
            <person name="Smith T.P."/>
            <person name="Tracey A."/>
            <person name="Wood J.M.D."/>
            <person name="Zagrodzka Z.B."/>
            <person name="Johannesson K."/>
            <person name="Butlin R.K."/>
            <person name="Leder E.H."/>
        </authorList>
    </citation>
    <scope>NUCLEOTIDE SEQUENCE [LARGE SCALE GENOMIC DNA]</scope>
    <source>
        <strain evidence="1">Snail1</strain>
        <tissue evidence="1">Muscle</tissue>
    </source>
</reference>
<keyword evidence="2" id="KW-1185">Reference proteome</keyword>